<feature type="compositionally biased region" description="Low complexity" evidence="1">
    <location>
        <begin position="293"/>
        <end position="305"/>
    </location>
</feature>
<dbReference type="InterPro" id="IPR008906">
    <property type="entry name" value="HATC_C_dom"/>
</dbReference>
<organism evidence="3 4">
    <name type="scientific">Labeo rohita</name>
    <name type="common">Indian major carp</name>
    <name type="synonym">Cyprinus rohita</name>
    <dbReference type="NCBI Taxonomy" id="84645"/>
    <lineage>
        <taxon>Eukaryota</taxon>
        <taxon>Metazoa</taxon>
        <taxon>Chordata</taxon>
        <taxon>Craniata</taxon>
        <taxon>Vertebrata</taxon>
        <taxon>Euteleostomi</taxon>
        <taxon>Actinopterygii</taxon>
        <taxon>Neopterygii</taxon>
        <taxon>Teleostei</taxon>
        <taxon>Ostariophysi</taxon>
        <taxon>Cypriniformes</taxon>
        <taxon>Cyprinidae</taxon>
        <taxon>Labeoninae</taxon>
        <taxon>Labeonini</taxon>
        <taxon>Labeo</taxon>
    </lineage>
</organism>
<dbReference type="Proteomes" id="UP000830375">
    <property type="component" value="Unassembled WGS sequence"/>
</dbReference>
<evidence type="ECO:0000313" key="4">
    <source>
        <dbReference type="Proteomes" id="UP000830375"/>
    </source>
</evidence>
<dbReference type="SUPFAM" id="SSF53098">
    <property type="entry name" value="Ribonuclease H-like"/>
    <property type="match status" value="1"/>
</dbReference>
<feature type="domain" description="HAT C-terminal dimerisation" evidence="2">
    <location>
        <begin position="346"/>
        <end position="422"/>
    </location>
</feature>
<dbReference type="PANTHER" id="PTHR46169">
    <property type="entry name" value="DNA REPLICATION-RELATED ELEMENT FACTOR, ISOFORM A"/>
    <property type="match status" value="1"/>
</dbReference>
<dbReference type="PANTHER" id="PTHR46169:SF25">
    <property type="entry name" value="ZINC FINGER BED DOMAIN-CONTAINING PROTEIN 1-LIKE-RELATED"/>
    <property type="match status" value="1"/>
</dbReference>
<feature type="region of interest" description="Disordered" evidence="1">
    <location>
        <begin position="283"/>
        <end position="307"/>
    </location>
</feature>
<dbReference type="Pfam" id="PF05699">
    <property type="entry name" value="Dimer_Tnp_hAT"/>
    <property type="match status" value="1"/>
</dbReference>
<dbReference type="GO" id="GO:0016874">
    <property type="term" value="F:ligase activity"/>
    <property type="evidence" value="ECO:0007669"/>
    <property type="project" value="UniProtKB-KW"/>
</dbReference>
<evidence type="ECO:0000256" key="1">
    <source>
        <dbReference type="SAM" id="MobiDB-lite"/>
    </source>
</evidence>
<evidence type="ECO:0000313" key="3">
    <source>
        <dbReference type="EMBL" id="KAI2649132.1"/>
    </source>
</evidence>
<name>A0ABQ8LEL0_LABRO</name>
<reference evidence="3 4" key="1">
    <citation type="submission" date="2022-01" db="EMBL/GenBank/DDBJ databases">
        <title>A high-quality chromosome-level genome assembly of rohu carp, Labeo rohita.</title>
        <authorList>
            <person name="Arick M.A. II"/>
            <person name="Hsu C.-Y."/>
            <person name="Magbanua Z."/>
            <person name="Pechanova O."/>
            <person name="Grover C."/>
            <person name="Miller E."/>
            <person name="Thrash A."/>
            <person name="Ezzel L."/>
            <person name="Alam S."/>
            <person name="Benzie J."/>
            <person name="Hamilton M."/>
            <person name="Karsi A."/>
            <person name="Lawrence M.L."/>
            <person name="Peterson D.G."/>
        </authorList>
    </citation>
    <scope>NUCLEOTIDE SEQUENCE [LARGE SCALE GENOMIC DNA]</scope>
    <source>
        <strain evidence="4">BAU-BD-2019</strain>
        <tissue evidence="3">Blood</tissue>
    </source>
</reference>
<dbReference type="InterPro" id="IPR052717">
    <property type="entry name" value="Vacuolar_transposase_reg"/>
</dbReference>
<dbReference type="InterPro" id="IPR012337">
    <property type="entry name" value="RNaseH-like_sf"/>
</dbReference>
<keyword evidence="3" id="KW-0436">Ligase</keyword>
<evidence type="ECO:0000259" key="2">
    <source>
        <dbReference type="Pfam" id="PF05699"/>
    </source>
</evidence>
<accession>A0ABQ8LEL0</accession>
<protein>
    <submittedName>
        <fullName evidence="3">E3 SUMO-protein ligase ZBED1</fullName>
    </submittedName>
</protein>
<dbReference type="EMBL" id="JACTAM010000024">
    <property type="protein sequence ID" value="KAI2649132.1"/>
    <property type="molecule type" value="Genomic_DNA"/>
</dbReference>
<sequence length="423" mass="47779">MPFQIVEKPGFLHLMKKAVPQYKVPRRSYFSTNKIPAMYKEVQASVEEQLAEGVWFGVTTDLWTSHGGGGEPFMSFTVHYLSTDWKLKTHCLETLYFPEDHTAEHITEMIENMLLDWKIKKENLSGITTDNASNMKKALALFPFLEQQQAICGVLVGDRSTWYLMPKDTDITVLEKLSQLLCPLHDVTDVLASEKQVTLSCLNPVLEHINNEILQDQEEDCALTKQMKAVIREDLLMQLRYTEEMKNVLNISRFGNPRFKGSFAENLDDTVKACSDEAMALASHPDTEDPLASTTQSSVRTSSTTTKKRLSGLLQQITSAKKNRSQASAHEMPSIQERIDSEIKLYVSLPAISADSDPLSWWKAHVEEISMLSKVARKYLCIPATSVPSETVFSASGHILSPHRSRLSTENVNMLTFLHYNMN</sequence>
<keyword evidence="4" id="KW-1185">Reference proteome</keyword>
<proteinExistence type="predicted"/>
<comment type="caution">
    <text evidence="3">The sequence shown here is derived from an EMBL/GenBank/DDBJ whole genome shotgun (WGS) entry which is preliminary data.</text>
</comment>
<gene>
    <name evidence="3" type="ORF">H4Q32_020347</name>
</gene>